<evidence type="ECO:0000256" key="1">
    <source>
        <dbReference type="ARBA" id="ARBA00022553"/>
    </source>
</evidence>
<comment type="caution">
    <text evidence="6">The sequence shown here is derived from an EMBL/GenBank/DDBJ whole genome shotgun (WGS) entry which is preliminary data.</text>
</comment>
<dbReference type="AlphaFoldDB" id="A0A7C2TIR9"/>
<dbReference type="Gene3D" id="3.40.50.2300">
    <property type="match status" value="1"/>
</dbReference>
<keyword evidence="1 4" id="KW-0597">Phosphoprotein</keyword>
<name>A0A7C2TIR9_9BACT</name>
<keyword evidence="3" id="KW-0238">DNA-binding</keyword>
<dbReference type="Pfam" id="PF00072">
    <property type="entry name" value="Response_reg"/>
    <property type="match status" value="1"/>
</dbReference>
<organism evidence="6">
    <name type="scientific">Desulfurivibrio alkaliphilus</name>
    <dbReference type="NCBI Taxonomy" id="427923"/>
    <lineage>
        <taxon>Bacteria</taxon>
        <taxon>Pseudomonadati</taxon>
        <taxon>Thermodesulfobacteriota</taxon>
        <taxon>Desulfobulbia</taxon>
        <taxon>Desulfobulbales</taxon>
        <taxon>Desulfobulbaceae</taxon>
        <taxon>Desulfurivibrio</taxon>
    </lineage>
</organism>
<dbReference type="PANTHER" id="PTHR48111:SF40">
    <property type="entry name" value="PHOSPHATE REGULON TRANSCRIPTIONAL REGULATORY PROTEIN PHOB"/>
    <property type="match status" value="1"/>
</dbReference>
<evidence type="ECO:0000256" key="3">
    <source>
        <dbReference type="ARBA" id="ARBA00023125"/>
    </source>
</evidence>
<evidence type="ECO:0000256" key="2">
    <source>
        <dbReference type="ARBA" id="ARBA00023012"/>
    </source>
</evidence>
<dbReference type="Proteomes" id="UP000885986">
    <property type="component" value="Unassembled WGS sequence"/>
</dbReference>
<sequence length="142" mass="15722">MAEKILLVDDEKDFVEALAERMRARGMDVSTATSAPDALAQTDKESFDAIVLDLAMPEMDGLEALKRFKEKNPQLQVILLTGRATVEKGVQAMKLGALDLLEKPADIETLSRKIKDASARKMVLVNKAAEEKIHDIMINKGW</sequence>
<dbReference type="InterPro" id="IPR011006">
    <property type="entry name" value="CheY-like_superfamily"/>
</dbReference>
<dbReference type="SMART" id="SM00448">
    <property type="entry name" value="REC"/>
    <property type="match status" value="1"/>
</dbReference>
<evidence type="ECO:0000313" key="6">
    <source>
        <dbReference type="EMBL" id="HET97983.1"/>
    </source>
</evidence>
<gene>
    <name evidence="6" type="ORF">ENN98_04710</name>
</gene>
<dbReference type="EMBL" id="DSDS01000108">
    <property type="protein sequence ID" value="HET97983.1"/>
    <property type="molecule type" value="Genomic_DNA"/>
</dbReference>
<dbReference type="InterPro" id="IPR039420">
    <property type="entry name" value="WalR-like"/>
</dbReference>
<dbReference type="GO" id="GO:0006355">
    <property type="term" value="P:regulation of DNA-templated transcription"/>
    <property type="evidence" value="ECO:0007669"/>
    <property type="project" value="TreeGrafter"/>
</dbReference>
<evidence type="ECO:0000259" key="5">
    <source>
        <dbReference type="PROSITE" id="PS50110"/>
    </source>
</evidence>
<dbReference type="PROSITE" id="PS50110">
    <property type="entry name" value="RESPONSE_REGULATORY"/>
    <property type="match status" value="1"/>
</dbReference>
<dbReference type="GO" id="GO:0032993">
    <property type="term" value="C:protein-DNA complex"/>
    <property type="evidence" value="ECO:0007669"/>
    <property type="project" value="TreeGrafter"/>
</dbReference>
<reference evidence="6" key="1">
    <citation type="journal article" date="2020" name="mSystems">
        <title>Genome- and Community-Level Interaction Insights into Carbon Utilization and Element Cycling Functions of Hydrothermarchaeota in Hydrothermal Sediment.</title>
        <authorList>
            <person name="Zhou Z."/>
            <person name="Liu Y."/>
            <person name="Xu W."/>
            <person name="Pan J."/>
            <person name="Luo Z.H."/>
            <person name="Li M."/>
        </authorList>
    </citation>
    <scope>NUCLEOTIDE SEQUENCE [LARGE SCALE GENOMIC DNA]</scope>
    <source>
        <strain evidence="6">SpSt-1224</strain>
    </source>
</reference>
<dbReference type="GO" id="GO:0005829">
    <property type="term" value="C:cytosol"/>
    <property type="evidence" value="ECO:0007669"/>
    <property type="project" value="TreeGrafter"/>
</dbReference>
<dbReference type="PANTHER" id="PTHR48111">
    <property type="entry name" value="REGULATOR OF RPOS"/>
    <property type="match status" value="1"/>
</dbReference>
<accession>A0A7C2TIR9</accession>
<dbReference type="GO" id="GO:0000156">
    <property type="term" value="F:phosphorelay response regulator activity"/>
    <property type="evidence" value="ECO:0007669"/>
    <property type="project" value="TreeGrafter"/>
</dbReference>
<dbReference type="InterPro" id="IPR001789">
    <property type="entry name" value="Sig_transdc_resp-reg_receiver"/>
</dbReference>
<feature type="domain" description="Response regulatory" evidence="5">
    <location>
        <begin position="4"/>
        <end position="118"/>
    </location>
</feature>
<evidence type="ECO:0000256" key="4">
    <source>
        <dbReference type="PROSITE-ProRule" id="PRU00169"/>
    </source>
</evidence>
<proteinExistence type="predicted"/>
<feature type="modified residue" description="4-aspartylphosphate" evidence="4">
    <location>
        <position position="53"/>
    </location>
</feature>
<keyword evidence="2" id="KW-0902">Two-component regulatory system</keyword>
<dbReference type="SUPFAM" id="SSF52172">
    <property type="entry name" value="CheY-like"/>
    <property type="match status" value="1"/>
</dbReference>
<dbReference type="GO" id="GO:0000976">
    <property type="term" value="F:transcription cis-regulatory region binding"/>
    <property type="evidence" value="ECO:0007669"/>
    <property type="project" value="TreeGrafter"/>
</dbReference>
<protein>
    <submittedName>
        <fullName evidence="6">Response regulator</fullName>
    </submittedName>
</protein>